<sequence>MMPQAPHSLRETGLFKNGNLSEDDKAQLDRLGFVYKYYAHDTTVTAEHDDMFVVVHSGWGCLYSNVPDGDRQILDFPLAGDLFLLSRSSENGVDETFSSLTELMIWQGPARNVISGVANHPRLMSLLLAAALRQKSILVQHLNSLGRRKALERVAHLLLELGQRLEIAGAASRDGFRCPLTQYELADALGLTAIHVNRMLRELRERELIDFRQKTVRFLDRVGLERLAGFEPDYLKIPL</sequence>
<dbReference type="GO" id="GO:0003677">
    <property type="term" value="F:DNA binding"/>
    <property type="evidence" value="ECO:0007669"/>
    <property type="project" value="UniProtKB-KW"/>
</dbReference>
<evidence type="ECO:0000256" key="3">
    <source>
        <dbReference type="ARBA" id="ARBA00023163"/>
    </source>
</evidence>
<organism evidence="5 6">
    <name type="scientific">Nitratireductor aestuarii</name>
    <dbReference type="NCBI Taxonomy" id="1735103"/>
    <lineage>
        <taxon>Bacteria</taxon>
        <taxon>Pseudomonadati</taxon>
        <taxon>Pseudomonadota</taxon>
        <taxon>Alphaproteobacteria</taxon>
        <taxon>Hyphomicrobiales</taxon>
        <taxon>Phyllobacteriaceae</taxon>
        <taxon>Nitratireductor</taxon>
    </lineage>
</organism>
<dbReference type="InterPro" id="IPR012318">
    <property type="entry name" value="HTH_CRP"/>
</dbReference>
<dbReference type="Proteomes" id="UP000636264">
    <property type="component" value="Unassembled WGS sequence"/>
</dbReference>
<evidence type="ECO:0000256" key="2">
    <source>
        <dbReference type="ARBA" id="ARBA00023125"/>
    </source>
</evidence>
<evidence type="ECO:0000259" key="4">
    <source>
        <dbReference type="PROSITE" id="PS51063"/>
    </source>
</evidence>
<dbReference type="SUPFAM" id="SSF51206">
    <property type="entry name" value="cAMP-binding domain-like"/>
    <property type="match status" value="1"/>
</dbReference>
<reference evidence="5" key="2">
    <citation type="submission" date="2020-09" db="EMBL/GenBank/DDBJ databases">
        <authorList>
            <person name="Sun Q."/>
            <person name="Zhou Y."/>
        </authorList>
    </citation>
    <scope>NUCLEOTIDE SEQUENCE</scope>
    <source>
        <strain evidence="5">CGMCC 1.15320</strain>
    </source>
</reference>
<dbReference type="RefSeq" id="WP_188719209.1">
    <property type="nucleotide sequence ID" value="NZ_BMIF01000001.1"/>
</dbReference>
<keyword evidence="2" id="KW-0238">DNA-binding</keyword>
<dbReference type="Pfam" id="PF13545">
    <property type="entry name" value="HTH_Crp_2"/>
    <property type="match status" value="1"/>
</dbReference>
<dbReference type="EMBL" id="BMIF01000001">
    <property type="protein sequence ID" value="GGA53424.1"/>
    <property type="molecule type" value="Genomic_DNA"/>
</dbReference>
<evidence type="ECO:0000256" key="1">
    <source>
        <dbReference type="ARBA" id="ARBA00023015"/>
    </source>
</evidence>
<reference evidence="5" key="1">
    <citation type="journal article" date="2014" name="Int. J. Syst. Evol. Microbiol.">
        <title>Complete genome sequence of Corynebacterium casei LMG S-19264T (=DSM 44701T), isolated from a smear-ripened cheese.</title>
        <authorList>
            <consortium name="US DOE Joint Genome Institute (JGI-PGF)"/>
            <person name="Walter F."/>
            <person name="Albersmeier A."/>
            <person name="Kalinowski J."/>
            <person name="Ruckert C."/>
        </authorList>
    </citation>
    <scope>NUCLEOTIDE SEQUENCE</scope>
    <source>
        <strain evidence="5">CGMCC 1.15320</strain>
    </source>
</reference>
<dbReference type="InterPro" id="IPR036390">
    <property type="entry name" value="WH_DNA-bd_sf"/>
</dbReference>
<comment type="caution">
    <text evidence="5">The sequence shown here is derived from an EMBL/GenBank/DDBJ whole genome shotgun (WGS) entry which is preliminary data.</text>
</comment>
<dbReference type="InterPro" id="IPR018490">
    <property type="entry name" value="cNMP-bd_dom_sf"/>
</dbReference>
<dbReference type="SMART" id="SM00419">
    <property type="entry name" value="HTH_CRP"/>
    <property type="match status" value="1"/>
</dbReference>
<dbReference type="InterPro" id="IPR036388">
    <property type="entry name" value="WH-like_DNA-bd_sf"/>
</dbReference>
<dbReference type="GO" id="GO:0006355">
    <property type="term" value="P:regulation of DNA-templated transcription"/>
    <property type="evidence" value="ECO:0007669"/>
    <property type="project" value="InterPro"/>
</dbReference>
<gene>
    <name evidence="5" type="ORF">GCM10011385_03560</name>
</gene>
<dbReference type="Gene3D" id="1.10.10.10">
    <property type="entry name" value="Winged helix-like DNA-binding domain superfamily/Winged helix DNA-binding domain"/>
    <property type="match status" value="1"/>
</dbReference>
<dbReference type="AlphaFoldDB" id="A0A916VYI9"/>
<proteinExistence type="predicted"/>
<evidence type="ECO:0000313" key="6">
    <source>
        <dbReference type="Proteomes" id="UP000636264"/>
    </source>
</evidence>
<keyword evidence="3" id="KW-0804">Transcription</keyword>
<dbReference type="PROSITE" id="PS51063">
    <property type="entry name" value="HTH_CRP_2"/>
    <property type="match status" value="1"/>
</dbReference>
<evidence type="ECO:0000313" key="5">
    <source>
        <dbReference type="EMBL" id="GGA53424.1"/>
    </source>
</evidence>
<protein>
    <submittedName>
        <fullName evidence="5">Transcriptional regulator</fullName>
    </submittedName>
</protein>
<dbReference type="Gene3D" id="2.60.120.10">
    <property type="entry name" value="Jelly Rolls"/>
    <property type="match status" value="1"/>
</dbReference>
<name>A0A916VYI9_9HYPH</name>
<keyword evidence="1" id="KW-0805">Transcription regulation</keyword>
<dbReference type="InterPro" id="IPR014710">
    <property type="entry name" value="RmlC-like_jellyroll"/>
</dbReference>
<feature type="domain" description="HTH crp-type" evidence="4">
    <location>
        <begin position="148"/>
        <end position="222"/>
    </location>
</feature>
<accession>A0A916VYI9</accession>
<keyword evidence="6" id="KW-1185">Reference proteome</keyword>
<dbReference type="SUPFAM" id="SSF46785">
    <property type="entry name" value="Winged helix' DNA-binding domain"/>
    <property type="match status" value="1"/>
</dbReference>